<name>A0AAD2GS74_9AGAR</name>
<dbReference type="SUPFAM" id="SSF48371">
    <property type="entry name" value="ARM repeat"/>
    <property type="match status" value="1"/>
</dbReference>
<feature type="domain" description="Pre-rRNA-processing protein RIX1 N-terminal" evidence="2">
    <location>
        <begin position="9"/>
        <end position="192"/>
    </location>
</feature>
<dbReference type="InterPro" id="IPR016024">
    <property type="entry name" value="ARM-type_fold"/>
</dbReference>
<dbReference type="InterPro" id="IPR012583">
    <property type="entry name" value="RIX1_N"/>
</dbReference>
<gene>
    <name evidence="3" type="ORF">MYCIT1_LOCUS2104</name>
</gene>
<comment type="caution">
    <text evidence="3">The sequence shown here is derived from an EMBL/GenBank/DDBJ whole genome shotgun (WGS) entry which is preliminary data.</text>
</comment>
<proteinExistence type="predicted"/>
<organism evidence="3 4">
    <name type="scientific">Mycena citricolor</name>
    <dbReference type="NCBI Taxonomy" id="2018698"/>
    <lineage>
        <taxon>Eukaryota</taxon>
        <taxon>Fungi</taxon>
        <taxon>Dikarya</taxon>
        <taxon>Basidiomycota</taxon>
        <taxon>Agaricomycotina</taxon>
        <taxon>Agaricomycetes</taxon>
        <taxon>Agaricomycetidae</taxon>
        <taxon>Agaricales</taxon>
        <taxon>Marasmiineae</taxon>
        <taxon>Mycenaceae</taxon>
        <taxon>Mycena</taxon>
    </lineage>
</organism>
<evidence type="ECO:0000259" key="2">
    <source>
        <dbReference type="Pfam" id="PF08167"/>
    </source>
</evidence>
<keyword evidence="4" id="KW-1185">Reference proteome</keyword>
<accession>A0AAD2GS74</accession>
<protein>
    <recommendedName>
        <fullName evidence="2">Pre-rRNA-processing protein RIX1 N-terminal domain-containing protein</fullName>
    </recommendedName>
</protein>
<dbReference type="Proteomes" id="UP001295794">
    <property type="component" value="Unassembled WGS sequence"/>
</dbReference>
<reference evidence="3" key="1">
    <citation type="submission" date="2023-11" db="EMBL/GenBank/DDBJ databases">
        <authorList>
            <person name="De Vega J J."/>
            <person name="De Vega J J."/>
        </authorList>
    </citation>
    <scope>NUCLEOTIDE SEQUENCE</scope>
</reference>
<feature type="region of interest" description="Disordered" evidence="1">
    <location>
        <begin position="697"/>
        <end position="720"/>
    </location>
</feature>
<dbReference type="EMBL" id="CAVNYO010000030">
    <property type="protein sequence ID" value="CAK5262978.1"/>
    <property type="molecule type" value="Genomic_DNA"/>
</dbReference>
<dbReference type="Pfam" id="PF08167">
    <property type="entry name" value="RIX1"/>
    <property type="match status" value="1"/>
</dbReference>
<dbReference type="AlphaFoldDB" id="A0AAD2GS74"/>
<sequence length="720" mass="77475">MDARHPLKALLQLQLGSDSYAVLHLPYILDSLTAENFAPSPHLTKWTARINSLLHAKTADARWAGLCLAQKSAILAKPILLECAQSWIGSVLPLLSKQEPVPVLAASIRLLRILFTEAADMPEFQRQVATPNVAKFTTACMALVDKQSDVELRCLILSTLTALVIVYPTLHRTWSGGLSTICLGVLNGSPFDTTDSRLVHSASCLYATLPLTGGKVGAVNLWRKAMEDSLSQGWNSFYAIRTTFSVDGRLPSASSEDPRIAVPLNLDRLKCSVVAISDLLKTNTARAVQIPLGALLKFALALVGCLKDEKVEHHIDYSRRDMEASVTPHIWKIGSDLIIRLAEWYTPASQLSCGLTAISRCSLGRRLTPNATTVVGCLVSQLEQSTTASERLSFLVALEAMLSKCLPLDSPLLVNGLAKTLLPFVSVLVSKQDVSNGDTQTSGRSKKGKKRAREFEGDELFNLSRDVICPTAVDGKVVLASLAVLRIILRNHTLSPALHSISSRVVLSIMLKLPQISAAAVSADHLLHGEVTAVVQDMSLELSTGSTGGMSKSLGLVINSNLSAVHRDPDLEILLHPRLPPLLRSLPWIESLSLSHAEESQAEAELRQSLGLASAEPLEPVEKVAPISASTDDLSMSRPAQAPTPVITAPVFAAPLLPPPQMATQLAPQTVAMTPAPTTPAKPVSASLATTVTQMRMEVDDDENEEMPVLNMDSDSEDSE</sequence>
<evidence type="ECO:0000313" key="4">
    <source>
        <dbReference type="Proteomes" id="UP001295794"/>
    </source>
</evidence>
<evidence type="ECO:0000256" key="1">
    <source>
        <dbReference type="SAM" id="MobiDB-lite"/>
    </source>
</evidence>
<evidence type="ECO:0000313" key="3">
    <source>
        <dbReference type="EMBL" id="CAK5262978.1"/>
    </source>
</evidence>